<organism evidence="1 2">
    <name type="scientific">Didymella heteroderae</name>
    <dbReference type="NCBI Taxonomy" id="1769908"/>
    <lineage>
        <taxon>Eukaryota</taxon>
        <taxon>Fungi</taxon>
        <taxon>Dikarya</taxon>
        <taxon>Ascomycota</taxon>
        <taxon>Pezizomycotina</taxon>
        <taxon>Dothideomycetes</taxon>
        <taxon>Pleosporomycetidae</taxon>
        <taxon>Pleosporales</taxon>
        <taxon>Pleosporineae</taxon>
        <taxon>Didymellaceae</taxon>
        <taxon>Didymella</taxon>
    </lineage>
</organism>
<name>A0A9P5BXE1_9PLEO</name>
<dbReference type="AlphaFoldDB" id="A0A9P5BXE1"/>
<proteinExistence type="predicted"/>
<evidence type="ECO:0000313" key="1">
    <source>
        <dbReference type="EMBL" id="KAF3033151.1"/>
    </source>
</evidence>
<gene>
    <name evidence="1" type="ORF">E8E12_003612</name>
</gene>
<dbReference type="EMBL" id="SWKV01000086">
    <property type="protein sequence ID" value="KAF3033151.1"/>
    <property type="molecule type" value="Genomic_DNA"/>
</dbReference>
<keyword evidence="2" id="KW-1185">Reference proteome</keyword>
<protein>
    <submittedName>
        <fullName evidence="1">Uncharacterized protein</fullName>
    </submittedName>
</protein>
<comment type="caution">
    <text evidence="1">The sequence shown here is derived from an EMBL/GenBank/DDBJ whole genome shotgun (WGS) entry which is preliminary data.</text>
</comment>
<sequence>MPFCDLCNGLTIEKLYPPNVYYHAENLTALQQSGKTCRLCVFIHWCITRTDNPNCFHLESVEPFPAGQLPRLRMSDDAILNEELDEVLDGWQYRLTKPLNGYSIKLQIVLERAVKSSSCRKDDDGFAYVGIWLNPGRMRTDMGLAVEEGILLYCV</sequence>
<accession>A0A9P5BXE1</accession>
<dbReference type="Proteomes" id="UP000758155">
    <property type="component" value="Unassembled WGS sequence"/>
</dbReference>
<reference evidence="1" key="1">
    <citation type="submission" date="2019-04" db="EMBL/GenBank/DDBJ databases">
        <title>Sequencing of skin fungus with MAO and IRED activity.</title>
        <authorList>
            <person name="Marsaioli A.J."/>
            <person name="Bonatto J.M.C."/>
            <person name="Reis Junior O."/>
        </authorList>
    </citation>
    <scope>NUCLEOTIDE SEQUENCE</scope>
    <source>
        <strain evidence="1">28M1</strain>
    </source>
</reference>
<evidence type="ECO:0000313" key="2">
    <source>
        <dbReference type="Proteomes" id="UP000758155"/>
    </source>
</evidence>